<dbReference type="AlphaFoldDB" id="A0A0J0XNJ8"/>
<dbReference type="GeneID" id="28983693"/>
<evidence type="ECO:0000313" key="2">
    <source>
        <dbReference type="Proteomes" id="UP000053611"/>
    </source>
</evidence>
<dbReference type="PROSITE" id="PS00414">
    <property type="entry name" value="PROFILIN"/>
    <property type="match status" value="1"/>
</dbReference>
<dbReference type="InterPro" id="IPR027310">
    <property type="entry name" value="Profilin_CS"/>
</dbReference>
<evidence type="ECO:0000313" key="1">
    <source>
        <dbReference type="EMBL" id="KLT42652.1"/>
    </source>
</evidence>
<dbReference type="Proteomes" id="UP000053611">
    <property type="component" value="Unassembled WGS sequence"/>
</dbReference>
<keyword evidence="2" id="KW-1185">Reference proteome</keyword>
<dbReference type="RefSeq" id="XP_018279143.1">
    <property type="nucleotide sequence ID" value="XM_018423090.1"/>
</dbReference>
<gene>
    <name evidence="1" type="ORF">CC85DRAFT_285374</name>
</gene>
<protein>
    <submittedName>
        <fullName evidence="1">Uncharacterized protein</fullName>
    </submittedName>
</protein>
<reference evidence="1 2" key="1">
    <citation type="submission" date="2015-03" db="EMBL/GenBank/DDBJ databases">
        <title>Genomics and transcriptomics of the oil-accumulating basidiomycete yeast T. oleaginosus allow insights into substrate utilization and the diverse evolutionary trajectories of mating systems in fungi.</title>
        <authorList>
            <consortium name="DOE Joint Genome Institute"/>
            <person name="Kourist R."/>
            <person name="Kracht O."/>
            <person name="Bracharz F."/>
            <person name="Lipzen A."/>
            <person name="Nolan M."/>
            <person name="Ohm R."/>
            <person name="Grigoriev I."/>
            <person name="Sun S."/>
            <person name="Heitman J."/>
            <person name="Bruck T."/>
            <person name="Nowrousian M."/>
        </authorList>
    </citation>
    <scope>NUCLEOTIDE SEQUENCE [LARGE SCALE GENOMIC DNA]</scope>
    <source>
        <strain evidence="1 2">IBC0246</strain>
    </source>
</reference>
<proteinExistence type="predicted"/>
<dbReference type="EMBL" id="KQ087203">
    <property type="protein sequence ID" value="KLT42652.1"/>
    <property type="molecule type" value="Genomic_DNA"/>
</dbReference>
<accession>A0A0J0XNJ8</accession>
<organism evidence="1 2">
    <name type="scientific">Cutaneotrichosporon oleaginosum</name>
    <dbReference type="NCBI Taxonomy" id="879819"/>
    <lineage>
        <taxon>Eukaryota</taxon>
        <taxon>Fungi</taxon>
        <taxon>Dikarya</taxon>
        <taxon>Basidiomycota</taxon>
        <taxon>Agaricomycotina</taxon>
        <taxon>Tremellomycetes</taxon>
        <taxon>Trichosporonales</taxon>
        <taxon>Trichosporonaceae</taxon>
        <taxon>Cutaneotrichosporon</taxon>
    </lineage>
</organism>
<sequence>MSKWNNIFDKVKVQAQAAGAHAQQLINVSPIARLSEEDSSRCPAAMARSRRR</sequence>
<dbReference type="GO" id="GO:0003779">
    <property type="term" value="F:actin binding"/>
    <property type="evidence" value="ECO:0007669"/>
    <property type="project" value="InterPro"/>
</dbReference>
<name>A0A0J0XNJ8_9TREE</name>